<organism evidence="4 5">
    <name type="scientific">Halobacteriovorax marinus (strain ATCC BAA-682 / DSM 15412 / SJ)</name>
    <name type="common">Bacteriovorax marinus</name>
    <dbReference type="NCBI Taxonomy" id="862908"/>
    <lineage>
        <taxon>Bacteria</taxon>
        <taxon>Pseudomonadati</taxon>
        <taxon>Bdellovibrionota</taxon>
        <taxon>Bacteriovoracia</taxon>
        <taxon>Bacteriovoracales</taxon>
        <taxon>Halobacteriovoraceae</taxon>
        <taxon>Halobacteriovorax</taxon>
    </lineage>
</organism>
<protein>
    <submittedName>
        <fullName evidence="4">Siderophore biosynthesis protein</fullName>
    </submittedName>
</protein>
<dbReference type="InterPro" id="IPR007310">
    <property type="entry name" value="Aerobactin_biosyn_IucA/IucC_N"/>
</dbReference>
<feature type="domain" description="Aerobactin siderophore biosynthesis IucA/IucC N-terminal" evidence="2">
    <location>
        <begin position="133"/>
        <end position="366"/>
    </location>
</feature>
<dbReference type="InterPro" id="IPR022770">
    <property type="entry name" value="IucA/IucC-like_C"/>
</dbReference>
<dbReference type="AlphaFoldDB" id="E1X4L0"/>
<evidence type="ECO:0000313" key="4">
    <source>
        <dbReference type="EMBL" id="CBW25440.1"/>
    </source>
</evidence>
<dbReference type="HOGENOM" id="CLU_018283_0_1_7"/>
<accession>E1X4L0</accession>
<dbReference type="PATRIC" id="fig|862908.3.peg.506"/>
<feature type="domain" description="Aerobactin siderophore biosynthesis IucA/IucC-like C-terminal" evidence="3">
    <location>
        <begin position="391"/>
        <end position="550"/>
    </location>
</feature>
<proteinExistence type="inferred from homology"/>
<dbReference type="Proteomes" id="UP000008963">
    <property type="component" value="Chromosome"/>
</dbReference>
<dbReference type="Pfam" id="PF06276">
    <property type="entry name" value="FhuF"/>
    <property type="match status" value="1"/>
</dbReference>
<gene>
    <name evidence="4" type="ordered locus">BMS_0528</name>
</gene>
<dbReference type="GO" id="GO:0019290">
    <property type="term" value="P:siderophore biosynthetic process"/>
    <property type="evidence" value="ECO:0007669"/>
    <property type="project" value="InterPro"/>
</dbReference>
<dbReference type="InterPro" id="IPR037455">
    <property type="entry name" value="LucA/IucC-like"/>
</dbReference>
<dbReference type="KEGG" id="bmx:BMS_0528"/>
<evidence type="ECO:0000256" key="1">
    <source>
        <dbReference type="ARBA" id="ARBA00007832"/>
    </source>
</evidence>
<keyword evidence="5" id="KW-1185">Reference proteome</keyword>
<dbReference type="GO" id="GO:0016881">
    <property type="term" value="F:acid-amino acid ligase activity"/>
    <property type="evidence" value="ECO:0007669"/>
    <property type="project" value="UniProtKB-ARBA"/>
</dbReference>
<evidence type="ECO:0000259" key="2">
    <source>
        <dbReference type="Pfam" id="PF04183"/>
    </source>
</evidence>
<dbReference type="Gene3D" id="1.10.510.40">
    <property type="match status" value="1"/>
</dbReference>
<dbReference type="Pfam" id="PF04183">
    <property type="entry name" value="IucA_IucC"/>
    <property type="match status" value="1"/>
</dbReference>
<comment type="similarity">
    <text evidence="1">Belongs to the IucA/IucC family.</text>
</comment>
<dbReference type="eggNOG" id="COG4264">
    <property type="taxonomic scope" value="Bacteria"/>
</dbReference>
<dbReference type="EMBL" id="FQ312005">
    <property type="protein sequence ID" value="CBW25440.1"/>
    <property type="molecule type" value="Genomic_DNA"/>
</dbReference>
<dbReference type="Gene3D" id="6.10.250.3370">
    <property type="match status" value="1"/>
</dbReference>
<dbReference type="RefSeq" id="WP_014243227.1">
    <property type="nucleotide sequence ID" value="NC_016620.1"/>
</dbReference>
<reference evidence="5" key="1">
    <citation type="journal article" date="2013" name="ISME J.">
        <title>A small predatory core genome in the divergent marine Bacteriovorax marinus SJ and the terrestrial Bdellovibrio bacteriovorus.</title>
        <authorList>
            <person name="Crossman L.C."/>
            <person name="Chen H."/>
            <person name="Cerdeno-Tarraga A.M."/>
            <person name="Brooks K."/>
            <person name="Quail M.A."/>
            <person name="Pineiro S.A."/>
            <person name="Hobley L."/>
            <person name="Sockett R.E."/>
            <person name="Bentley S.D."/>
            <person name="Parkhill J."/>
            <person name="Williams H.N."/>
            <person name="Stine O.C."/>
        </authorList>
    </citation>
    <scope>NUCLEOTIDE SEQUENCE [LARGE SCALE GENOMIC DNA]</scope>
    <source>
        <strain evidence="5">ATCC BAA-682 / DSM 15412 / SJ</strain>
    </source>
</reference>
<sequence length="570" mass="65908">MKKRSLNYTFEALVNSLLREFPDSEHIKYVSTEKKIIFTDKKDHQLHLGLNFHSVLGKHQYNEEECSLGEDKISLEKALDWIIDFSCQLLDQSNQREITAFKDRVSSSNENIKKFTTHLGERIEERYQSSLNFIDTESLLILGHSFHPYPKARDGFSEEDFQKYSPEFQRGFSLAWAISDDEIIFEKHMQGFDSHWIKHVAISCLGEERVNNILDEGKSLLPIHPYQLKYIREEEYIKSLEEKGKISFIQEDSTTLWYSTSSVRSIYSPTCKYMLKFSLTLRLTNSIRHLQQVEVDRGIQVSKVLNTKEGKELKAKWKDFQIIEEPAYAAFKDQSSKVAINSIVSCRINPFINGEQDSAILLATLNQLSPSKTSILDQFIERDDEEGYLNWFKAFTQKVITPLLDAQANFGIFLGAHQQNIILKLDDAGLPVKMYFRDCQGTGYSEEGFKAYSPYCDEMALDNGNILTEELGQKIFCYYLIINTTFDTISHLSLISGLDESKYLQILNKSLRILKEKGVKDSSCIDYLLNGPYLWVKGNYKCCLKEINENTMKSPTDIYIPMKNRIQENI</sequence>
<dbReference type="PANTHER" id="PTHR34384">
    <property type="entry name" value="L-2,3-DIAMINOPROPANOATE--CITRATE LIGASE"/>
    <property type="match status" value="1"/>
</dbReference>
<dbReference type="STRING" id="862908.BMS_0528"/>
<evidence type="ECO:0000313" key="5">
    <source>
        <dbReference type="Proteomes" id="UP000008963"/>
    </source>
</evidence>
<dbReference type="OrthoDB" id="5287572at2"/>
<name>E1X4L0_HALMS</name>
<dbReference type="PANTHER" id="PTHR34384:SF5">
    <property type="entry name" value="L-2,3-DIAMINOPROPANOATE--CITRATE LIGASE"/>
    <property type="match status" value="1"/>
</dbReference>
<evidence type="ECO:0000259" key="3">
    <source>
        <dbReference type="Pfam" id="PF06276"/>
    </source>
</evidence>